<gene>
    <name evidence="1" type="ORF">PUV54_05035</name>
</gene>
<reference evidence="1" key="1">
    <citation type="submission" date="2023-02" db="EMBL/GenBank/DDBJ databases">
        <title>Genome sequence of Hyphococcus flavus.</title>
        <authorList>
            <person name="Rong J.-C."/>
            <person name="Zhao Q."/>
            <person name="Yi M."/>
            <person name="Wu J.-Y."/>
        </authorList>
    </citation>
    <scope>NUCLEOTIDE SEQUENCE</scope>
    <source>
        <strain evidence="1">MCCC 1K03223</strain>
    </source>
</reference>
<organism evidence="1 2">
    <name type="scientific">Hyphococcus flavus</name>
    <dbReference type="NCBI Taxonomy" id="1866326"/>
    <lineage>
        <taxon>Bacteria</taxon>
        <taxon>Pseudomonadati</taxon>
        <taxon>Pseudomonadota</taxon>
        <taxon>Alphaproteobacteria</taxon>
        <taxon>Parvularculales</taxon>
        <taxon>Parvularculaceae</taxon>
        <taxon>Hyphococcus</taxon>
    </lineage>
</organism>
<keyword evidence="2" id="KW-1185">Reference proteome</keyword>
<evidence type="ECO:0000313" key="2">
    <source>
        <dbReference type="Proteomes" id="UP001214043"/>
    </source>
</evidence>
<dbReference type="Proteomes" id="UP001214043">
    <property type="component" value="Chromosome"/>
</dbReference>
<name>A0AAE9ZCS9_9PROT</name>
<dbReference type="KEGG" id="hfl:PUV54_05035"/>
<dbReference type="AlphaFoldDB" id="A0AAE9ZCS9"/>
<dbReference type="EMBL" id="CP118166">
    <property type="protein sequence ID" value="WDI32558.1"/>
    <property type="molecule type" value="Genomic_DNA"/>
</dbReference>
<evidence type="ECO:0000313" key="1">
    <source>
        <dbReference type="EMBL" id="WDI32558.1"/>
    </source>
</evidence>
<sequence length="139" mass="16036">MPHETQWADHGIEWRYFGHVTADEARSADQAFYSDPRSDYARYQLIDLRDVTQLDFPESDQELSAAIDGAASYSVPWVRIGFIVPDDRFDKALELYIALISKTSWSAKTFTDPEAARRWCENDDESAMLKLRRRLALDA</sequence>
<proteinExistence type="predicted"/>
<protein>
    <submittedName>
        <fullName evidence="1">Uncharacterized protein</fullName>
    </submittedName>
</protein>
<dbReference type="RefSeq" id="WP_274494487.1">
    <property type="nucleotide sequence ID" value="NZ_CP118166.1"/>
</dbReference>
<accession>A0AAE9ZCS9</accession>